<feature type="region of interest" description="Disordered" evidence="1">
    <location>
        <begin position="81"/>
        <end position="108"/>
    </location>
</feature>
<feature type="region of interest" description="Disordered" evidence="1">
    <location>
        <begin position="1"/>
        <end position="21"/>
    </location>
</feature>
<dbReference type="AlphaFoldDB" id="A0A4C1X520"/>
<gene>
    <name evidence="3" type="ORF">EVAR_84036_1</name>
</gene>
<evidence type="ECO:0000313" key="3">
    <source>
        <dbReference type="EMBL" id="GBP58841.1"/>
    </source>
</evidence>
<dbReference type="Pfam" id="PF17906">
    <property type="entry name" value="HTH_48"/>
    <property type="match status" value="1"/>
</dbReference>
<dbReference type="OrthoDB" id="616263at2759"/>
<sequence length="108" mass="12059">MSGTHTSDRAGGRAVRAEASTVYESHRMVSETYGEAAMNERICREWYQRFKNGDFPIEDRLSGGRSKGFEDEELEHLFDEDSCQTQEELARSLGSASPPAPAPPFEVT</sequence>
<feature type="compositionally biased region" description="Basic and acidic residues" evidence="1">
    <location>
        <begin position="1"/>
        <end position="11"/>
    </location>
</feature>
<dbReference type="Gene3D" id="1.10.10.10">
    <property type="entry name" value="Winged helix-like DNA-binding domain superfamily/Winged helix DNA-binding domain"/>
    <property type="match status" value="1"/>
</dbReference>
<comment type="caution">
    <text evidence="3">The sequence shown here is derived from an EMBL/GenBank/DDBJ whole genome shotgun (WGS) entry which is preliminary data.</text>
</comment>
<dbReference type="Proteomes" id="UP000299102">
    <property type="component" value="Unassembled WGS sequence"/>
</dbReference>
<reference evidence="3 4" key="1">
    <citation type="journal article" date="2019" name="Commun. Biol.">
        <title>The bagworm genome reveals a unique fibroin gene that provides high tensile strength.</title>
        <authorList>
            <person name="Kono N."/>
            <person name="Nakamura H."/>
            <person name="Ohtoshi R."/>
            <person name="Tomita M."/>
            <person name="Numata K."/>
            <person name="Arakawa K."/>
        </authorList>
    </citation>
    <scope>NUCLEOTIDE SEQUENCE [LARGE SCALE GENOMIC DNA]</scope>
</reference>
<evidence type="ECO:0000256" key="1">
    <source>
        <dbReference type="SAM" id="MobiDB-lite"/>
    </source>
</evidence>
<feature type="domain" description="Mos1 transposase HTH" evidence="2">
    <location>
        <begin position="21"/>
        <end position="54"/>
    </location>
</feature>
<organism evidence="3 4">
    <name type="scientific">Eumeta variegata</name>
    <name type="common">Bagworm moth</name>
    <name type="synonym">Eumeta japonica</name>
    <dbReference type="NCBI Taxonomy" id="151549"/>
    <lineage>
        <taxon>Eukaryota</taxon>
        <taxon>Metazoa</taxon>
        <taxon>Ecdysozoa</taxon>
        <taxon>Arthropoda</taxon>
        <taxon>Hexapoda</taxon>
        <taxon>Insecta</taxon>
        <taxon>Pterygota</taxon>
        <taxon>Neoptera</taxon>
        <taxon>Endopterygota</taxon>
        <taxon>Lepidoptera</taxon>
        <taxon>Glossata</taxon>
        <taxon>Ditrysia</taxon>
        <taxon>Tineoidea</taxon>
        <taxon>Psychidae</taxon>
        <taxon>Oiketicinae</taxon>
        <taxon>Eumeta</taxon>
    </lineage>
</organism>
<proteinExistence type="predicted"/>
<evidence type="ECO:0000313" key="4">
    <source>
        <dbReference type="Proteomes" id="UP000299102"/>
    </source>
</evidence>
<accession>A0A4C1X520</accession>
<protein>
    <submittedName>
        <fullName evidence="3">Mariner Mos1 transposase</fullName>
    </submittedName>
</protein>
<keyword evidence="4" id="KW-1185">Reference proteome</keyword>
<dbReference type="Gene3D" id="1.10.10.1450">
    <property type="match status" value="1"/>
</dbReference>
<name>A0A4C1X520_EUMVA</name>
<evidence type="ECO:0000259" key="2">
    <source>
        <dbReference type="Pfam" id="PF17906"/>
    </source>
</evidence>
<dbReference type="EMBL" id="BGZK01000745">
    <property type="protein sequence ID" value="GBP58841.1"/>
    <property type="molecule type" value="Genomic_DNA"/>
</dbReference>
<dbReference type="InterPro" id="IPR036388">
    <property type="entry name" value="WH-like_DNA-bd_sf"/>
</dbReference>
<feature type="compositionally biased region" description="Pro residues" evidence="1">
    <location>
        <begin position="98"/>
        <end position="108"/>
    </location>
</feature>
<dbReference type="InterPro" id="IPR041426">
    <property type="entry name" value="Mos1_HTH"/>
</dbReference>